<sequence>MSGPFDTLRRSVVASALPRLPRKLLLPPLPLTTVTLLLLLLLPSLTLWRWPRPRAQGLEQLMAVSSLLQSFPASPERPVPALWRERLGEVPATRLWREQRRTWWQFWGPHTDGGAYLVVQETTGAGARRPLPADGLRVGNLLVLAPDPLSRRLLQDQLRPDQRAGRGLFSACLPRLESGQGVFWNASGLGALVGPLAPLLEAYQEGCLSLSLESSEVRWRGEASDRPAAAGPAGSLRTMELPPSSRPPLPADQLLELQGTSLEQLFRGLLARQLIRDPLAARYGIDTKGLALLRRSPFRLRLQPQASGPFQASLELQVAVGADRQGWRQLLLGLARALQAQGLEDGPGATTTSQALAATWSRKDGVVLGGWRWIGESGPSPQLLLFLGPVPGRWQTMAMAGASAPASGELWLRVRPRGLDQLGLLPEPLPELVRRADHLWMEAVPGESTTGGAGLSWLKGRLQVSR</sequence>
<proteinExistence type="predicted"/>
<evidence type="ECO:0000313" key="2">
    <source>
        <dbReference type="EMBL" id="MEA5390655.1"/>
    </source>
</evidence>
<reference evidence="2 3" key="1">
    <citation type="submission" date="2023-12" db="EMBL/GenBank/DDBJ databases">
        <title>Baltic Sea Cyanobacteria.</title>
        <authorList>
            <person name="Delbaje E."/>
            <person name="Fewer D.P."/>
            <person name="Shishido T.K."/>
        </authorList>
    </citation>
    <scope>NUCLEOTIDE SEQUENCE [LARGE SCALE GENOMIC DNA]</scope>
    <source>
        <strain evidence="2 3">UHCC 0139</strain>
    </source>
</reference>
<name>A0ABU5RSC5_9CYAN</name>
<dbReference type="EMBL" id="JAYGHX010000002">
    <property type="protein sequence ID" value="MEA5390655.1"/>
    <property type="molecule type" value="Genomic_DNA"/>
</dbReference>
<accession>A0ABU5RSC5</accession>
<protein>
    <submittedName>
        <fullName evidence="2">Uncharacterized protein</fullName>
    </submittedName>
</protein>
<dbReference type="Proteomes" id="UP001304461">
    <property type="component" value="Unassembled WGS sequence"/>
</dbReference>
<gene>
    <name evidence="2" type="ORF">VB738_05190</name>
</gene>
<keyword evidence="3" id="KW-1185">Reference proteome</keyword>
<dbReference type="RefSeq" id="WP_323304733.1">
    <property type="nucleotide sequence ID" value="NZ_JAYGHX010000002.1"/>
</dbReference>
<feature type="region of interest" description="Disordered" evidence="1">
    <location>
        <begin position="222"/>
        <end position="247"/>
    </location>
</feature>
<comment type="caution">
    <text evidence="2">The sequence shown here is derived from an EMBL/GenBank/DDBJ whole genome shotgun (WGS) entry which is preliminary data.</text>
</comment>
<evidence type="ECO:0000313" key="3">
    <source>
        <dbReference type="Proteomes" id="UP001304461"/>
    </source>
</evidence>
<evidence type="ECO:0000256" key="1">
    <source>
        <dbReference type="SAM" id="MobiDB-lite"/>
    </source>
</evidence>
<organism evidence="2 3">
    <name type="scientific">Cyanobium gracile UHCC 0139</name>
    <dbReference type="NCBI Taxonomy" id="3110308"/>
    <lineage>
        <taxon>Bacteria</taxon>
        <taxon>Bacillati</taxon>
        <taxon>Cyanobacteriota</taxon>
        <taxon>Cyanophyceae</taxon>
        <taxon>Synechococcales</taxon>
        <taxon>Prochlorococcaceae</taxon>
        <taxon>Cyanobium</taxon>
    </lineage>
</organism>